<dbReference type="HOGENOM" id="CLU_124431_0_0_6"/>
<gene>
    <name evidence="2" type="ORF">N018_06680</name>
</gene>
<keyword evidence="1" id="KW-0812">Transmembrane</keyword>
<evidence type="ECO:0008006" key="4">
    <source>
        <dbReference type="Google" id="ProtNLM"/>
    </source>
</evidence>
<keyword evidence="1" id="KW-1133">Transmembrane helix</keyword>
<organism evidence="2 3">
    <name type="scientific">Pseudomonas syringae CC1557</name>
    <dbReference type="NCBI Taxonomy" id="1357279"/>
    <lineage>
        <taxon>Bacteria</taxon>
        <taxon>Pseudomonadati</taxon>
        <taxon>Pseudomonadota</taxon>
        <taxon>Gammaproteobacteria</taxon>
        <taxon>Pseudomonadales</taxon>
        <taxon>Pseudomonadaceae</taxon>
        <taxon>Pseudomonas</taxon>
        <taxon>Pseudomonas syringae</taxon>
    </lineage>
</organism>
<dbReference type="STRING" id="1357279.N018_06680"/>
<proteinExistence type="predicted"/>
<dbReference type="InterPro" id="IPR021218">
    <property type="entry name" value="DUF2784"/>
</dbReference>
<keyword evidence="1" id="KW-0472">Membrane</keyword>
<name>W0MNF2_PSESX</name>
<feature type="transmembrane region" description="Helical" evidence="1">
    <location>
        <begin position="6"/>
        <end position="29"/>
    </location>
</feature>
<dbReference type="Proteomes" id="UP000019089">
    <property type="component" value="Chromosome"/>
</dbReference>
<evidence type="ECO:0000313" key="3">
    <source>
        <dbReference type="Proteomes" id="UP000019089"/>
    </source>
</evidence>
<dbReference type="eggNOG" id="ENOG5032SH9">
    <property type="taxonomic scope" value="Bacteria"/>
</dbReference>
<dbReference type="EMBL" id="CP007014">
    <property type="protein sequence ID" value="AHG39947.1"/>
    <property type="molecule type" value="Genomic_DNA"/>
</dbReference>
<evidence type="ECO:0000313" key="2">
    <source>
        <dbReference type="EMBL" id="AHG39947.1"/>
    </source>
</evidence>
<dbReference type="Pfam" id="PF10861">
    <property type="entry name" value="DUF2784"/>
    <property type="match status" value="1"/>
</dbReference>
<protein>
    <recommendedName>
        <fullName evidence="4">DUF2784 domain-containing protein</fullName>
    </recommendedName>
</protein>
<sequence length="125" mass="13937">MFYRVAADAVVAFHLLFIVFVLVGGLWVLRRPWLALLHVPAIIWGAVVEFLHLYCPLTPLENALRSKAGEQGYEGGFVEHYLIPLIYPAGLTPGIQLWLGGVVLLINALVYGVLLVRCVAWVRRS</sequence>
<reference evidence="2 3" key="1">
    <citation type="submission" date="2013-12" db="EMBL/GenBank/DDBJ databases">
        <title>Interactions Between Genome Architecture and Virulence Genes in Pseudomonas syringae, strain CC1557 as a model.</title>
        <authorList>
            <person name="Baltrus D."/>
            <person name="Hockett K."/>
            <person name="Karlsrud E."/>
            <person name="Dougherty K."/>
            <person name="Nishimura M."/>
        </authorList>
    </citation>
    <scope>NUCLEOTIDE SEQUENCE [LARGE SCALE GENOMIC DNA]</scope>
    <source>
        <strain evidence="2 3">CC1557</strain>
    </source>
</reference>
<dbReference type="AlphaFoldDB" id="W0MNF2"/>
<accession>W0MNF2</accession>
<dbReference type="RefSeq" id="WP_025389147.1">
    <property type="nucleotide sequence ID" value="NZ_CP007014.1"/>
</dbReference>
<dbReference type="KEGG" id="psyr:N018_06680"/>
<feature type="transmembrane region" description="Helical" evidence="1">
    <location>
        <begin position="97"/>
        <end position="122"/>
    </location>
</feature>
<evidence type="ECO:0000256" key="1">
    <source>
        <dbReference type="SAM" id="Phobius"/>
    </source>
</evidence>
<feature type="transmembrane region" description="Helical" evidence="1">
    <location>
        <begin position="36"/>
        <end position="54"/>
    </location>
</feature>